<feature type="compositionally biased region" description="Polar residues" evidence="6">
    <location>
        <begin position="88"/>
        <end position="99"/>
    </location>
</feature>
<feature type="region of interest" description="Disordered" evidence="6">
    <location>
        <begin position="1"/>
        <end position="53"/>
    </location>
</feature>
<reference evidence="9 10" key="1">
    <citation type="submission" date="2013-03" db="EMBL/GenBank/DDBJ databases">
        <title>The Genome Sequence of Capronia epimyces CBS 606.96.</title>
        <authorList>
            <consortium name="The Broad Institute Genomics Platform"/>
            <person name="Cuomo C."/>
            <person name="de Hoog S."/>
            <person name="Gorbushina A."/>
            <person name="Walker B."/>
            <person name="Young S.K."/>
            <person name="Zeng Q."/>
            <person name="Gargeya S."/>
            <person name="Fitzgerald M."/>
            <person name="Haas B."/>
            <person name="Abouelleil A."/>
            <person name="Allen A.W."/>
            <person name="Alvarado L."/>
            <person name="Arachchi H.M."/>
            <person name="Berlin A.M."/>
            <person name="Chapman S.B."/>
            <person name="Gainer-Dewar J."/>
            <person name="Goldberg J."/>
            <person name="Griggs A."/>
            <person name="Gujja S."/>
            <person name="Hansen M."/>
            <person name="Howarth C."/>
            <person name="Imamovic A."/>
            <person name="Ireland A."/>
            <person name="Larimer J."/>
            <person name="McCowan C."/>
            <person name="Murphy C."/>
            <person name="Pearson M."/>
            <person name="Poon T.W."/>
            <person name="Priest M."/>
            <person name="Roberts A."/>
            <person name="Saif S."/>
            <person name="Shea T."/>
            <person name="Sisk P."/>
            <person name="Sykes S."/>
            <person name="Wortman J."/>
            <person name="Nusbaum C."/>
            <person name="Birren B."/>
        </authorList>
    </citation>
    <scope>NUCLEOTIDE SEQUENCE [LARGE SCALE GENOMIC DNA]</scope>
    <source>
        <strain evidence="9 10">CBS 606.96</strain>
    </source>
</reference>
<keyword evidence="4 7" id="KW-1133">Transmembrane helix</keyword>
<evidence type="ECO:0000256" key="1">
    <source>
        <dbReference type="ARBA" id="ARBA00004141"/>
    </source>
</evidence>
<dbReference type="Gene3D" id="1.20.1740.10">
    <property type="entry name" value="Amino acid/polyamine transporter I"/>
    <property type="match status" value="1"/>
</dbReference>
<gene>
    <name evidence="9" type="ORF">A1O3_05598</name>
</gene>
<keyword evidence="3 7" id="KW-0812">Transmembrane</keyword>
<evidence type="ECO:0000256" key="6">
    <source>
        <dbReference type="SAM" id="MobiDB-lite"/>
    </source>
</evidence>
<feature type="domain" description="Amino acid permease/ SLC12A" evidence="8">
    <location>
        <begin position="130"/>
        <end position="355"/>
    </location>
</feature>
<keyword evidence="10" id="KW-1185">Reference proteome</keyword>
<dbReference type="EMBL" id="AMGY01000004">
    <property type="protein sequence ID" value="EXJ84923.1"/>
    <property type="molecule type" value="Genomic_DNA"/>
</dbReference>
<protein>
    <recommendedName>
        <fullName evidence="8">Amino acid permease/ SLC12A domain-containing protein</fullName>
    </recommendedName>
</protein>
<keyword evidence="5 7" id="KW-0472">Membrane</keyword>
<dbReference type="GO" id="GO:0016020">
    <property type="term" value="C:membrane"/>
    <property type="evidence" value="ECO:0007669"/>
    <property type="project" value="UniProtKB-SubCell"/>
</dbReference>
<dbReference type="PANTHER" id="PTHR43495:SF5">
    <property type="entry name" value="GAMMA-AMINOBUTYRIC ACID PERMEASE"/>
    <property type="match status" value="1"/>
</dbReference>
<dbReference type="OrthoDB" id="3900342at2759"/>
<comment type="subcellular location">
    <subcellularLocation>
        <location evidence="1">Membrane</location>
        <topology evidence="1">Multi-pass membrane protein</topology>
    </subcellularLocation>
</comment>
<comment type="caution">
    <text evidence="9">The sequence shown here is derived from an EMBL/GenBank/DDBJ whole genome shotgun (WGS) entry which is preliminary data.</text>
</comment>
<dbReference type="GeneID" id="19169708"/>
<dbReference type="PANTHER" id="PTHR43495">
    <property type="entry name" value="GABA PERMEASE"/>
    <property type="match status" value="1"/>
</dbReference>
<feature type="transmembrane region" description="Helical" evidence="7">
    <location>
        <begin position="544"/>
        <end position="563"/>
    </location>
</feature>
<dbReference type="eggNOG" id="KOG1286">
    <property type="taxonomic scope" value="Eukaryota"/>
</dbReference>
<feature type="transmembrane region" description="Helical" evidence="7">
    <location>
        <begin position="236"/>
        <end position="255"/>
    </location>
</feature>
<evidence type="ECO:0000256" key="7">
    <source>
        <dbReference type="SAM" id="Phobius"/>
    </source>
</evidence>
<keyword evidence="2" id="KW-0813">Transport</keyword>
<dbReference type="Proteomes" id="UP000019478">
    <property type="component" value="Unassembled WGS sequence"/>
</dbReference>
<feature type="transmembrane region" description="Helical" evidence="7">
    <location>
        <begin position="479"/>
        <end position="498"/>
    </location>
</feature>
<evidence type="ECO:0000313" key="10">
    <source>
        <dbReference type="Proteomes" id="UP000019478"/>
    </source>
</evidence>
<dbReference type="Pfam" id="PF00324">
    <property type="entry name" value="AA_permease"/>
    <property type="match status" value="1"/>
</dbReference>
<evidence type="ECO:0000313" key="9">
    <source>
        <dbReference type="EMBL" id="EXJ84923.1"/>
    </source>
</evidence>
<proteinExistence type="predicted"/>
<evidence type="ECO:0000256" key="4">
    <source>
        <dbReference type="ARBA" id="ARBA00022989"/>
    </source>
</evidence>
<dbReference type="GO" id="GO:0055085">
    <property type="term" value="P:transmembrane transport"/>
    <property type="evidence" value="ECO:0007669"/>
    <property type="project" value="InterPro"/>
</dbReference>
<feature type="transmembrane region" description="Helical" evidence="7">
    <location>
        <begin position="324"/>
        <end position="348"/>
    </location>
</feature>
<name>W9XXH8_9EURO</name>
<evidence type="ECO:0000256" key="5">
    <source>
        <dbReference type="ARBA" id="ARBA00023136"/>
    </source>
</evidence>
<feature type="region of interest" description="Disordered" evidence="6">
    <location>
        <begin position="88"/>
        <end position="109"/>
    </location>
</feature>
<evidence type="ECO:0000256" key="2">
    <source>
        <dbReference type="ARBA" id="ARBA00022448"/>
    </source>
</evidence>
<dbReference type="AlphaFoldDB" id="W9XXH8"/>
<dbReference type="InterPro" id="IPR004841">
    <property type="entry name" value="AA-permease/SLC12A_dom"/>
</dbReference>
<accession>W9XXH8</accession>
<feature type="transmembrane region" description="Helical" evidence="7">
    <location>
        <begin position="158"/>
        <end position="175"/>
    </location>
</feature>
<dbReference type="RefSeq" id="XP_007733908.1">
    <property type="nucleotide sequence ID" value="XM_007735718.1"/>
</dbReference>
<sequence>MLLPGQGYAARSDEDLEQEHANGDSDSVQISPANQPENGFPTNNHPPDTVINYGDEQQHENISYPGAAASSRSLPATGEADIEQNALADTNANGPNPRSNAAAGPQGAGVGVDRTRTIALSLRRELQPRHIFCISIGAVIGMGFYIKTGIVATIGGPGNVICAYSFLGALAFAVLQDQARLLHVWPIRGALVAFVEDFVDEELGQVVGFMYWLTYCFSFAALTATVGMLLDSFDLSKTASILLSVISIIVPLVVNLTDIRYLKECEFWFGLLKLAIAVTFNTAMMVVNPKVGSDSSSGSTSDSESTERQKLQTREVVFTRTGRAWWIGDFCIAVFISAFAFVGIEAVAATATEVDFSRYRDAGGAGPTPEPDPEAVREALAQTPHLDQSPFSGPAWLVPLTTTLLYLWGGWIVTENVASSNPSLAGIGLTTTANASASANADDKLNSTLTSATEAENRATMGSIFIIAASFSKPLETGLRILLILNVVLTSSTALYIASRTLYALGMRHSGVLDGTNAAPRPGGKQRLPRLQEFPHLLIWKNKFQVPFMAVLMSVWPFIVAFLRYRWPGAIEKASPTARSKSQR</sequence>
<dbReference type="HOGENOM" id="CLU_033341_0_0_1"/>
<dbReference type="STRING" id="1182542.W9XXH8"/>
<feature type="compositionally biased region" description="Polar residues" evidence="6">
    <location>
        <begin position="24"/>
        <end position="46"/>
    </location>
</feature>
<feature type="transmembrane region" description="Helical" evidence="7">
    <location>
        <begin position="209"/>
        <end position="230"/>
    </location>
</feature>
<evidence type="ECO:0000256" key="3">
    <source>
        <dbReference type="ARBA" id="ARBA00022692"/>
    </source>
</evidence>
<organism evidence="9 10">
    <name type="scientific">Capronia epimyces CBS 606.96</name>
    <dbReference type="NCBI Taxonomy" id="1182542"/>
    <lineage>
        <taxon>Eukaryota</taxon>
        <taxon>Fungi</taxon>
        <taxon>Dikarya</taxon>
        <taxon>Ascomycota</taxon>
        <taxon>Pezizomycotina</taxon>
        <taxon>Eurotiomycetes</taxon>
        <taxon>Chaetothyriomycetidae</taxon>
        <taxon>Chaetothyriales</taxon>
        <taxon>Herpotrichiellaceae</taxon>
        <taxon>Capronia</taxon>
    </lineage>
</organism>
<feature type="transmembrane region" description="Helical" evidence="7">
    <location>
        <begin position="267"/>
        <end position="287"/>
    </location>
</feature>
<evidence type="ECO:0000259" key="8">
    <source>
        <dbReference type="Pfam" id="PF00324"/>
    </source>
</evidence>